<protein>
    <submittedName>
        <fullName evidence="2">Uncharacterized protein</fullName>
    </submittedName>
</protein>
<feature type="non-terminal residue" evidence="2">
    <location>
        <position position="91"/>
    </location>
</feature>
<feature type="compositionally biased region" description="Low complexity" evidence="1">
    <location>
        <begin position="9"/>
        <end position="26"/>
    </location>
</feature>
<accession>A0A6J4RHQ4</accession>
<feature type="compositionally biased region" description="Basic residues" evidence="1">
    <location>
        <begin position="79"/>
        <end position="91"/>
    </location>
</feature>
<proteinExistence type="predicted"/>
<evidence type="ECO:0000256" key="1">
    <source>
        <dbReference type="SAM" id="MobiDB-lite"/>
    </source>
</evidence>
<dbReference type="EMBL" id="CADCVJ010000116">
    <property type="protein sequence ID" value="CAA9474080.1"/>
    <property type="molecule type" value="Genomic_DNA"/>
</dbReference>
<name>A0A6J4RHQ4_9ACTN</name>
<dbReference type="AlphaFoldDB" id="A0A6J4RHQ4"/>
<gene>
    <name evidence="2" type="ORF">AVDCRST_MAG38-1532</name>
</gene>
<organism evidence="2">
    <name type="scientific">uncultured Solirubrobacteraceae bacterium</name>
    <dbReference type="NCBI Taxonomy" id="1162706"/>
    <lineage>
        <taxon>Bacteria</taxon>
        <taxon>Bacillati</taxon>
        <taxon>Actinomycetota</taxon>
        <taxon>Thermoleophilia</taxon>
        <taxon>Solirubrobacterales</taxon>
        <taxon>Solirubrobacteraceae</taxon>
        <taxon>environmental samples</taxon>
    </lineage>
</organism>
<sequence length="91" mass="10193">ALHRRQPRRSPAAAPAARAARVPGPALSRRPGAGRRCASRERRMEAVCRAGLRRPPGTAAAHRRADGPDRRADRLRPGGVRRRRRRARRRV</sequence>
<feature type="non-terminal residue" evidence="2">
    <location>
        <position position="1"/>
    </location>
</feature>
<feature type="region of interest" description="Disordered" evidence="1">
    <location>
        <begin position="1"/>
        <end position="91"/>
    </location>
</feature>
<feature type="compositionally biased region" description="Basic and acidic residues" evidence="1">
    <location>
        <begin position="63"/>
        <end position="76"/>
    </location>
</feature>
<reference evidence="2" key="1">
    <citation type="submission" date="2020-02" db="EMBL/GenBank/DDBJ databases">
        <authorList>
            <person name="Meier V. D."/>
        </authorList>
    </citation>
    <scope>NUCLEOTIDE SEQUENCE</scope>
    <source>
        <strain evidence="2">AVDCRST_MAG38</strain>
    </source>
</reference>
<evidence type="ECO:0000313" key="2">
    <source>
        <dbReference type="EMBL" id="CAA9474080.1"/>
    </source>
</evidence>